<dbReference type="AlphaFoldDB" id="A0A229SN66"/>
<evidence type="ECO:0000313" key="1">
    <source>
        <dbReference type="EMBL" id="OXM60465.1"/>
    </source>
</evidence>
<protein>
    <recommendedName>
        <fullName evidence="3">FAD-binding domain-containing protein</fullName>
    </recommendedName>
</protein>
<dbReference type="OrthoDB" id="9791689at2"/>
<gene>
    <name evidence="1" type="ORF">CF165_42330</name>
</gene>
<dbReference type="EMBL" id="NMUL01000060">
    <property type="protein sequence ID" value="OXM60465.1"/>
    <property type="molecule type" value="Genomic_DNA"/>
</dbReference>
<proteinExistence type="predicted"/>
<evidence type="ECO:0000313" key="2">
    <source>
        <dbReference type="Proteomes" id="UP000215199"/>
    </source>
</evidence>
<comment type="caution">
    <text evidence="1">The sequence shown here is derived from an EMBL/GenBank/DDBJ whole genome shotgun (WGS) entry which is preliminary data.</text>
</comment>
<organism evidence="1 2">
    <name type="scientific">Amycolatopsis vastitatis</name>
    <dbReference type="NCBI Taxonomy" id="1905142"/>
    <lineage>
        <taxon>Bacteria</taxon>
        <taxon>Bacillati</taxon>
        <taxon>Actinomycetota</taxon>
        <taxon>Actinomycetes</taxon>
        <taxon>Pseudonocardiales</taxon>
        <taxon>Pseudonocardiaceae</taxon>
        <taxon>Amycolatopsis</taxon>
    </lineage>
</organism>
<name>A0A229SN66_9PSEU</name>
<accession>A0A229SN66</accession>
<sequence>MIFRGDTVPPATLDLLDDLGLGERFAVPHSRGTEVLLPDARDGLLCLGDAAHAMSPVGGGSGSAVRCAGWRPEVAVVSGWGGRSRCGVR</sequence>
<keyword evidence="2" id="KW-1185">Reference proteome</keyword>
<evidence type="ECO:0008006" key="3">
    <source>
        <dbReference type="Google" id="ProtNLM"/>
    </source>
</evidence>
<dbReference type="Proteomes" id="UP000215199">
    <property type="component" value="Unassembled WGS sequence"/>
</dbReference>
<reference evidence="2" key="1">
    <citation type="submission" date="2017-07" db="EMBL/GenBank/DDBJ databases">
        <title>Comparative genome mining reveals phylogenetic distribution patterns of secondary metabolites in Amycolatopsis.</title>
        <authorList>
            <person name="Adamek M."/>
            <person name="Alanjary M."/>
            <person name="Sales-Ortells H."/>
            <person name="Goodfellow M."/>
            <person name="Bull A.T."/>
            <person name="Kalinowski J."/>
            <person name="Ziemert N."/>
        </authorList>
    </citation>
    <scope>NUCLEOTIDE SEQUENCE [LARGE SCALE GENOMIC DNA]</scope>
    <source>
        <strain evidence="2">H5</strain>
    </source>
</reference>